<evidence type="ECO:0000256" key="1">
    <source>
        <dbReference type="ARBA" id="ARBA00004123"/>
    </source>
</evidence>
<evidence type="ECO:0000256" key="3">
    <source>
        <dbReference type="SAM" id="MobiDB-lite"/>
    </source>
</evidence>
<evidence type="ECO:0000256" key="4">
    <source>
        <dbReference type="SAM" id="Phobius"/>
    </source>
</evidence>
<dbReference type="InterPro" id="IPR052082">
    <property type="entry name" value="Myelin_sheath_structural"/>
</dbReference>
<accession>A0A9J7M6S0</accession>
<keyword evidence="4" id="KW-0472">Membrane</keyword>
<evidence type="ECO:0000259" key="5">
    <source>
        <dbReference type="PROSITE" id="PS50106"/>
    </source>
</evidence>
<dbReference type="Proteomes" id="UP000001554">
    <property type="component" value="Chromosome 1"/>
</dbReference>
<dbReference type="AlphaFoldDB" id="A0A9J7M6S0"/>
<gene>
    <name evidence="7" type="primary">LOC118429175</name>
</gene>
<reference evidence="6" key="1">
    <citation type="journal article" date="2020" name="Nat. Ecol. Evol.">
        <title>Deeply conserved synteny resolves early events in vertebrate evolution.</title>
        <authorList>
            <person name="Simakov O."/>
            <person name="Marletaz F."/>
            <person name="Yue J.X."/>
            <person name="O'Connell B."/>
            <person name="Jenkins J."/>
            <person name="Brandt A."/>
            <person name="Calef R."/>
            <person name="Tung C.H."/>
            <person name="Huang T.K."/>
            <person name="Schmutz J."/>
            <person name="Satoh N."/>
            <person name="Yu J.K."/>
            <person name="Putnam N.H."/>
            <person name="Green R.E."/>
            <person name="Rokhsar D.S."/>
        </authorList>
    </citation>
    <scope>NUCLEOTIDE SEQUENCE [LARGE SCALE GENOMIC DNA]</scope>
    <source>
        <strain evidence="6">S238N-H82</strain>
    </source>
</reference>
<organism evidence="6 7">
    <name type="scientific">Branchiostoma floridae</name>
    <name type="common">Florida lancelet</name>
    <name type="synonym">Amphioxus</name>
    <dbReference type="NCBI Taxonomy" id="7739"/>
    <lineage>
        <taxon>Eukaryota</taxon>
        <taxon>Metazoa</taxon>
        <taxon>Chordata</taxon>
        <taxon>Cephalochordata</taxon>
        <taxon>Leptocardii</taxon>
        <taxon>Amphioxiformes</taxon>
        <taxon>Branchiostomatidae</taxon>
        <taxon>Branchiostoma</taxon>
    </lineage>
</organism>
<keyword evidence="2" id="KW-0539">Nucleus</keyword>
<feature type="transmembrane region" description="Helical" evidence="4">
    <location>
        <begin position="37"/>
        <end position="61"/>
    </location>
</feature>
<proteinExistence type="predicted"/>
<dbReference type="Pfam" id="PF00595">
    <property type="entry name" value="PDZ"/>
    <property type="match status" value="1"/>
</dbReference>
<keyword evidence="6" id="KW-1185">Reference proteome</keyword>
<feature type="region of interest" description="Disordered" evidence="3">
    <location>
        <begin position="381"/>
        <end position="412"/>
    </location>
</feature>
<dbReference type="Gene3D" id="2.30.42.10">
    <property type="match status" value="1"/>
</dbReference>
<keyword evidence="4" id="KW-1133">Transmembrane helix</keyword>
<sequence>MDAISGTRRQVLLGLYLAGGWLPGARAQTAGCGVSVPGLAAGCVLGTLALCLIAFGIYFLVTRKKAKKRKALQTVSGGPGDLESGYPEGRSHPSHAYVIENPHTKDEQKNGSQKTKAAAAPPVSTTTRDLSTEEAVPGDDSYLVLLDKKEEDQSSGFNIMKGDNGKIFIQDVRQGGPAWKSGKIHDGDQLVSVTVYFTDIAYEDALTILSYSSPYKVQLRLRKPSKRPSPVAKTVPVTIEMQPVASASAETQQEAATRQDAAKVLQPIQAATIEQEPAVVVETQQDAVKMELHQQQPPINEPEVLETLEPPPSPEDRLPEVCGVEDVDEVDEGLSERKHNAIVNEANRIVDDAFESAKEELRREDIRQTDTEKPLTPRLERRLSSTSLPGAFPEEATWKSPNPYPSNLPEIKFTGQSKSLDHLNKSIETDLPDDMRPRSLADIDFSKYIPPPL</sequence>
<evidence type="ECO:0000313" key="6">
    <source>
        <dbReference type="Proteomes" id="UP000001554"/>
    </source>
</evidence>
<dbReference type="InterPro" id="IPR001478">
    <property type="entry name" value="PDZ"/>
</dbReference>
<evidence type="ECO:0000313" key="7">
    <source>
        <dbReference type="RefSeq" id="XP_035695517.1"/>
    </source>
</evidence>
<dbReference type="RefSeq" id="XP_035695517.1">
    <property type="nucleotide sequence ID" value="XM_035839624.1"/>
</dbReference>
<dbReference type="GeneID" id="118429175"/>
<dbReference type="GO" id="GO:0005634">
    <property type="term" value="C:nucleus"/>
    <property type="evidence" value="ECO:0007669"/>
    <property type="project" value="UniProtKB-SubCell"/>
</dbReference>
<dbReference type="PROSITE" id="PS50106">
    <property type="entry name" value="PDZ"/>
    <property type="match status" value="1"/>
</dbReference>
<dbReference type="KEGG" id="bfo:118429175"/>
<dbReference type="PANTHER" id="PTHR23348">
    <property type="entry name" value="PERIAXIN/AHNAK"/>
    <property type="match status" value="1"/>
</dbReference>
<protein>
    <submittedName>
        <fullName evidence="7">Uncharacterized protein LOC118429175 isoform X1</fullName>
    </submittedName>
</protein>
<dbReference type="SMART" id="SM00228">
    <property type="entry name" value="PDZ"/>
    <property type="match status" value="1"/>
</dbReference>
<feature type="domain" description="PDZ" evidence="5">
    <location>
        <begin position="143"/>
        <end position="209"/>
    </location>
</feature>
<name>A0A9J7M6S0_BRAFL</name>
<dbReference type="InterPro" id="IPR036034">
    <property type="entry name" value="PDZ_sf"/>
</dbReference>
<dbReference type="OrthoDB" id="447516at2759"/>
<keyword evidence="4" id="KW-0812">Transmembrane</keyword>
<reference evidence="7" key="2">
    <citation type="submission" date="2025-08" db="UniProtKB">
        <authorList>
            <consortium name="RefSeq"/>
        </authorList>
    </citation>
    <scope>IDENTIFICATION</scope>
    <source>
        <strain evidence="7">S238N-H82</strain>
        <tissue evidence="7">Testes</tissue>
    </source>
</reference>
<dbReference type="CDD" id="cd00136">
    <property type="entry name" value="PDZ_canonical"/>
    <property type="match status" value="1"/>
</dbReference>
<comment type="subcellular location">
    <subcellularLocation>
        <location evidence="1">Nucleus</location>
    </subcellularLocation>
</comment>
<dbReference type="SUPFAM" id="SSF50156">
    <property type="entry name" value="PDZ domain-like"/>
    <property type="match status" value="1"/>
</dbReference>
<evidence type="ECO:0000256" key="2">
    <source>
        <dbReference type="ARBA" id="ARBA00023242"/>
    </source>
</evidence>
<dbReference type="PANTHER" id="PTHR23348:SF16">
    <property type="entry name" value="LEUCINE RICH REPEAT FAMILY PROTEIN"/>
    <property type="match status" value="1"/>
</dbReference>
<feature type="region of interest" description="Disordered" evidence="3">
    <location>
        <begin position="71"/>
        <end position="135"/>
    </location>
</feature>